<dbReference type="KEGG" id="nfa:PNF2_490"/>
<evidence type="ECO:0000313" key="2">
    <source>
        <dbReference type="Proteomes" id="UP000006820"/>
    </source>
</evidence>
<gene>
    <name evidence="1" type="ordered locus">PNF2_490</name>
</gene>
<evidence type="ECO:0000313" key="1">
    <source>
        <dbReference type="EMBL" id="BAD60734.1"/>
    </source>
</evidence>
<dbReference type="HOGENOM" id="CLU_2143252_0_0_11"/>
<protein>
    <submittedName>
        <fullName evidence="1">Uncharacterized protein</fullName>
    </submittedName>
</protein>
<reference evidence="1 2" key="1">
    <citation type="journal article" date="2004" name="Proc. Natl. Acad. Sci. U.S.A.">
        <title>The complete genomic sequence of Nocardia farcinica IFM 10152.</title>
        <authorList>
            <person name="Ishikawa J."/>
            <person name="Yamashita A."/>
            <person name="Mikami Y."/>
            <person name="Hoshino Y."/>
            <person name="Kurita H."/>
            <person name="Hotta K."/>
            <person name="Shiba T."/>
            <person name="Hattori M."/>
        </authorList>
    </citation>
    <scope>NUCLEOTIDE SEQUENCE [LARGE SCALE GENOMIC DNA]</scope>
    <source>
        <strain evidence="1 2">IFM 10152</strain>
        <plasmid evidence="2">Plasmid pNF2</plasmid>
    </source>
</reference>
<accession>Q5YM57</accession>
<dbReference type="EMBL" id="AP006620">
    <property type="protein sequence ID" value="BAD60734.1"/>
    <property type="molecule type" value="Genomic_DNA"/>
</dbReference>
<keyword evidence="2" id="KW-1185">Reference proteome</keyword>
<organism evidence="1 2">
    <name type="scientific">Nocardia farcinica (strain IFM 10152)</name>
    <dbReference type="NCBI Taxonomy" id="247156"/>
    <lineage>
        <taxon>Bacteria</taxon>
        <taxon>Bacillati</taxon>
        <taxon>Actinomycetota</taxon>
        <taxon>Actinomycetes</taxon>
        <taxon>Mycobacteriales</taxon>
        <taxon>Nocardiaceae</taxon>
        <taxon>Nocardia</taxon>
    </lineage>
</organism>
<sequence>MHTLTRDLQLVRNLRRRYQLRQVGRVRLGEVGLLIDHFNRHRRQAGDRPNKRSSESGRLHRILCFDIDAQHDRNTGEPSRRGIDIRELFFPHRELFSVDLSRAIAQGHYPDH</sequence>
<geneLocation type="plasmid" evidence="1 2">
    <name>pNF2</name>
</geneLocation>
<dbReference type="AlphaFoldDB" id="Q5YM57"/>
<proteinExistence type="predicted"/>
<dbReference type="Proteomes" id="UP000006820">
    <property type="component" value="Plasmid pNF2"/>
</dbReference>
<keyword evidence="1" id="KW-0614">Plasmid</keyword>
<name>Q5YM57_NOCFA</name>